<evidence type="ECO:0000313" key="2">
    <source>
        <dbReference type="EMBL" id="QNN51660.1"/>
    </source>
</evidence>
<dbReference type="InterPro" id="IPR023346">
    <property type="entry name" value="Lysozyme-like_dom_sf"/>
</dbReference>
<dbReference type="KEGG" id="nmes:H9L09_13940"/>
<dbReference type="RefSeq" id="WP_187577496.1">
    <property type="nucleotide sequence ID" value="NZ_CP060713.1"/>
</dbReference>
<evidence type="ECO:0000256" key="1">
    <source>
        <dbReference type="SAM" id="MobiDB-lite"/>
    </source>
</evidence>
<proteinExistence type="predicted"/>
<dbReference type="Proteomes" id="UP000515947">
    <property type="component" value="Chromosome"/>
</dbReference>
<dbReference type="AlphaFoldDB" id="A0A7G9R7T5"/>
<accession>A0A7G9R7T5</accession>
<feature type="compositionally biased region" description="Basic and acidic residues" evidence="1">
    <location>
        <begin position="85"/>
        <end position="107"/>
    </location>
</feature>
<evidence type="ECO:0000313" key="3">
    <source>
        <dbReference type="Proteomes" id="UP000515947"/>
    </source>
</evidence>
<sequence length="223" mass="23669">MPRRDAYVPTHRGPAPEPALKKGIRTSFIFSGVAVAATGMAVSSGILAQQDAAGSSAASLSAAAADPVAIAEKLQAGQADVTDLPGRERSVSRSDRRDAEPDAKDLALDQESGGQATRTEDLSSADPRDIARRLLPKYGFSDSQFSCLDSLYMSESGWNPHADNPSSTAYGIPQALTGGTHDNLPADYMTNPASQIEWGLDYIRSSYGTPCSAWSFKQGHGWY</sequence>
<reference evidence="2 3" key="1">
    <citation type="submission" date="2020-08" db="EMBL/GenBank/DDBJ databases">
        <title>Genome sequence of Nocardioides mesophilus KACC 16243T.</title>
        <authorList>
            <person name="Hyun D.-W."/>
            <person name="Bae J.-W."/>
        </authorList>
    </citation>
    <scope>NUCLEOTIDE SEQUENCE [LARGE SCALE GENOMIC DNA]</scope>
    <source>
        <strain evidence="2 3">KACC 16243</strain>
    </source>
</reference>
<protein>
    <submittedName>
        <fullName evidence="2">Lytic transglycosylase domain-containing protein</fullName>
    </submittedName>
</protein>
<dbReference type="SUPFAM" id="SSF53955">
    <property type="entry name" value="Lysozyme-like"/>
    <property type="match status" value="1"/>
</dbReference>
<feature type="compositionally biased region" description="Basic and acidic residues" evidence="1">
    <location>
        <begin position="118"/>
        <end position="127"/>
    </location>
</feature>
<name>A0A7G9R7T5_9ACTN</name>
<feature type="region of interest" description="Disordered" evidence="1">
    <location>
        <begin position="82"/>
        <end position="127"/>
    </location>
</feature>
<keyword evidence="3" id="KW-1185">Reference proteome</keyword>
<dbReference type="EMBL" id="CP060713">
    <property type="protein sequence ID" value="QNN51660.1"/>
    <property type="molecule type" value="Genomic_DNA"/>
</dbReference>
<gene>
    <name evidence="2" type="ORF">H9L09_13940</name>
</gene>
<organism evidence="2 3">
    <name type="scientific">Nocardioides mesophilus</name>
    <dbReference type="NCBI Taxonomy" id="433659"/>
    <lineage>
        <taxon>Bacteria</taxon>
        <taxon>Bacillati</taxon>
        <taxon>Actinomycetota</taxon>
        <taxon>Actinomycetes</taxon>
        <taxon>Propionibacteriales</taxon>
        <taxon>Nocardioidaceae</taxon>
        <taxon>Nocardioides</taxon>
    </lineage>
</organism>